<dbReference type="EMBL" id="JAKFFV010000007">
    <property type="protein sequence ID" value="MCF2499069.1"/>
    <property type="molecule type" value="Genomic_DNA"/>
</dbReference>
<keyword evidence="2" id="KW-0238">DNA-binding</keyword>
<comment type="caution">
    <text evidence="5">The sequence shown here is derived from an EMBL/GenBank/DDBJ whole genome shotgun (WGS) entry which is preliminary data.</text>
</comment>
<organism evidence="5 6">
    <name type="scientific">Dyadobacter chenhuakuii</name>
    <dbReference type="NCBI Taxonomy" id="2909339"/>
    <lineage>
        <taxon>Bacteria</taxon>
        <taxon>Pseudomonadati</taxon>
        <taxon>Bacteroidota</taxon>
        <taxon>Cytophagia</taxon>
        <taxon>Cytophagales</taxon>
        <taxon>Spirosomataceae</taxon>
        <taxon>Dyadobacter</taxon>
    </lineage>
</organism>
<dbReference type="RefSeq" id="WP_235177987.1">
    <property type="nucleotide sequence ID" value="NZ_JAKFFV010000007.1"/>
</dbReference>
<name>A0A9X1QG05_9BACT</name>
<dbReference type="Gene3D" id="1.10.10.60">
    <property type="entry name" value="Homeodomain-like"/>
    <property type="match status" value="1"/>
</dbReference>
<dbReference type="Proteomes" id="UP001139411">
    <property type="component" value="Unassembled WGS sequence"/>
</dbReference>
<gene>
    <name evidence="5" type="ORF">L0661_12175</name>
</gene>
<evidence type="ECO:0000256" key="1">
    <source>
        <dbReference type="ARBA" id="ARBA00023015"/>
    </source>
</evidence>
<evidence type="ECO:0000313" key="6">
    <source>
        <dbReference type="Proteomes" id="UP001139411"/>
    </source>
</evidence>
<reference evidence="5" key="1">
    <citation type="submission" date="2022-01" db="EMBL/GenBank/DDBJ databases">
        <title>Novel species in genus Dyadobacter.</title>
        <authorList>
            <person name="Ma C."/>
        </authorList>
    </citation>
    <scope>NUCLEOTIDE SEQUENCE</scope>
    <source>
        <strain evidence="5">CY357</strain>
    </source>
</reference>
<evidence type="ECO:0000313" key="5">
    <source>
        <dbReference type="EMBL" id="MCF2499069.1"/>
    </source>
</evidence>
<sequence>MTSPAEILPGVIFYSYLSTERREKVCFWNHHTLVLQVSGQFVLETSSQKISMTGGELLLIGRNQLGTLTKTPGLASPGLAYPGPEGSVPGAHYETIVISLQEELLRRIVLEEKIEADHKYVGPPNMLIPLNEFLQGYFQSIVPYARNSGAAMTDEMGILKIKEGIKLLLLAVPTLRNFLFDFSSPGKIDLERFMLNNFHFNVPVEKFAQLTGRSLAAFKRDFLKTFGAPPRQWLQDKRLNEAKHLIETKHEKPSAIYLDLGFESLSHFSHSFKKKFGIAPTALNYRFSPK</sequence>
<proteinExistence type="predicted"/>
<dbReference type="PANTHER" id="PTHR46796">
    <property type="entry name" value="HTH-TYPE TRANSCRIPTIONAL ACTIVATOR RHAS-RELATED"/>
    <property type="match status" value="1"/>
</dbReference>
<dbReference type="PROSITE" id="PS01124">
    <property type="entry name" value="HTH_ARAC_FAMILY_2"/>
    <property type="match status" value="1"/>
</dbReference>
<feature type="domain" description="HTH araC/xylS-type" evidence="4">
    <location>
        <begin position="188"/>
        <end position="286"/>
    </location>
</feature>
<dbReference type="GO" id="GO:0043565">
    <property type="term" value="F:sequence-specific DNA binding"/>
    <property type="evidence" value="ECO:0007669"/>
    <property type="project" value="InterPro"/>
</dbReference>
<dbReference type="InterPro" id="IPR009057">
    <property type="entry name" value="Homeodomain-like_sf"/>
</dbReference>
<keyword evidence="3" id="KW-0804">Transcription</keyword>
<dbReference type="SUPFAM" id="SSF46689">
    <property type="entry name" value="Homeodomain-like"/>
    <property type="match status" value="1"/>
</dbReference>
<dbReference type="InterPro" id="IPR050204">
    <property type="entry name" value="AraC_XylS_family_regulators"/>
</dbReference>
<evidence type="ECO:0000256" key="3">
    <source>
        <dbReference type="ARBA" id="ARBA00023163"/>
    </source>
</evidence>
<dbReference type="InterPro" id="IPR018060">
    <property type="entry name" value="HTH_AraC"/>
</dbReference>
<evidence type="ECO:0000256" key="2">
    <source>
        <dbReference type="ARBA" id="ARBA00023125"/>
    </source>
</evidence>
<keyword evidence="1" id="KW-0805">Transcription regulation</keyword>
<accession>A0A9X1QG05</accession>
<protein>
    <submittedName>
        <fullName evidence="5">AraC family transcriptional regulator</fullName>
    </submittedName>
</protein>
<dbReference type="GO" id="GO:0003700">
    <property type="term" value="F:DNA-binding transcription factor activity"/>
    <property type="evidence" value="ECO:0007669"/>
    <property type="project" value="InterPro"/>
</dbReference>
<evidence type="ECO:0000259" key="4">
    <source>
        <dbReference type="PROSITE" id="PS01124"/>
    </source>
</evidence>
<dbReference type="AlphaFoldDB" id="A0A9X1QG05"/>
<dbReference type="SMART" id="SM00342">
    <property type="entry name" value="HTH_ARAC"/>
    <property type="match status" value="1"/>
</dbReference>
<dbReference type="Pfam" id="PF12833">
    <property type="entry name" value="HTH_18"/>
    <property type="match status" value="1"/>
</dbReference>